<proteinExistence type="predicted"/>
<dbReference type="RefSeq" id="WP_309308059.1">
    <property type="nucleotide sequence ID" value="NZ_CP133594.1"/>
</dbReference>
<dbReference type="InterPro" id="IPR054437">
    <property type="entry name" value="PspA-assoc_dom"/>
</dbReference>
<dbReference type="GeneID" id="84228504"/>
<accession>A0AA51YJ62</accession>
<gene>
    <name evidence="2" type="ORF">RE476_00145</name>
</gene>
<reference evidence="2" key="1">
    <citation type="submission" date="2023-08" db="EMBL/GenBank/DDBJ databases">
        <title>Methanolobus mangrovi sp. nov. and Methanolobus sediminis sp. nov, two novel methylotrophic methanogens isolated from mangrove sediments in China.</title>
        <authorList>
            <person name="Zhou J."/>
        </authorList>
    </citation>
    <scope>NUCLEOTIDE SEQUENCE</scope>
    <source>
        <strain evidence="2">FTZ2</strain>
    </source>
</reference>
<dbReference type="Proteomes" id="UP001183006">
    <property type="component" value="Chromosome"/>
</dbReference>
<evidence type="ECO:0000313" key="3">
    <source>
        <dbReference type="Proteomes" id="UP001183006"/>
    </source>
</evidence>
<dbReference type="Pfam" id="PF22743">
    <property type="entry name" value="PspAA"/>
    <property type="match status" value="1"/>
</dbReference>
<organism evidence="2 3">
    <name type="scientific">Methanolobus mangrovi</name>
    <dbReference type="NCBI Taxonomy" id="3072977"/>
    <lineage>
        <taxon>Archaea</taxon>
        <taxon>Methanobacteriati</taxon>
        <taxon>Methanobacteriota</taxon>
        <taxon>Stenosarchaea group</taxon>
        <taxon>Methanomicrobia</taxon>
        <taxon>Methanosarcinales</taxon>
        <taxon>Methanosarcinaceae</taxon>
        <taxon>Methanolobus</taxon>
    </lineage>
</organism>
<name>A0AA51YJ62_9EURY</name>
<feature type="domain" description="PspA-associated" evidence="1">
    <location>
        <begin position="1"/>
        <end position="92"/>
    </location>
</feature>
<evidence type="ECO:0000313" key="2">
    <source>
        <dbReference type="EMBL" id="WMW22263.1"/>
    </source>
</evidence>
<dbReference type="KEGG" id="mmav:RE476_00145"/>
<evidence type="ECO:0000259" key="1">
    <source>
        <dbReference type="Pfam" id="PF22743"/>
    </source>
</evidence>
<dbReference type="EMBL" id="CP133594">
    <property type="protein sequence ID" value="WMW22263.1"/>
    <property type="molecule type" value="Genomic_DNA"/>
</dbReference>
<protein>
    <recommendedName>
        <fullName evidence="1">PspA-associated domain-containing protein</fullName>
    </recommendedName>
</protein>
<keyword evidence="3" id="KW-1185">Reference proteome</keyword>
<dbReference type="AlphaFoldDB" id="A0AA51YJ62"/>
<sequence>MIIRIVGEGQYEVPSSLFDELNVIDNKIVDLVSKDNKEEYRAELSKLIDMIKSNGKQIDDSQIVESDIIVPPGDLTFEEAKDIFTGVGIFED</sequence>